<dbReference type="PROSITE" id="PS51751">
    <property type="entry name" value="EXPERA"/>
    <property type="match status" value="1"/>
</dbReference>
<sequence>MPVSEVLTFMWFVLSGSIHLFFEGFYVYNFRDLASSQHLFGQLWKEYSLSDSRYLTSDPFVLCMEAVTAICWGPLCMVLAYMMITNSPLRHPLQIVISLGQIYGDVLYFATNFFDETILGVTYCRPGAYYYWFYYFFFNAIWIFIPSILIWRSFAACQGAFEALTKQEASPKSKGAVKKE</sequence>
<dbReference type="PANTHER" id="PTHR14207">
    <property type="entry name" value="STEROL ISOMERASE"/>
    <property type="match status" value="1"/>
</dbReference>
<feature type="transmembrane region" description="Helical" evidence="14">
    <location>
        <begin position="6"/>
        <end position="28"/>
    </location>
</feature>
<gene>
    <name evidence="16" type="primary">EBP_0</name>
    <name evidence="16" type="ORF">DIS24_g11884</name>
</gene>
<dbReference type="GO" id="GO:0047750">
    <property type="term" value="F:cholestenol delta-isomerase activity"/>
    <property type="evidence" value="ECO:0007669"/>
    <property type="project" value="InterPro"/>
</dbReference>
<evidence type="ECO:0000256" key="14">
    <source>
        <dbReference type="SAM" id="Phobius"/>
    </source>
</evidence>
<keyword evidence="17" id="KW-1185">Reference proteome</keyword>
<evidence type="ECO:0000313" key="16">
    <source>
        <dbReference type="EMBL" id="KAK0614834.1"/>
    </source>
</evidence>
<proteinExistence type="inferred from homology"/>
<keyword evidence="3" id="KW-0444">Lipid biosynthesis</keyword>
<feature type="transmembrane region" description="Helical" evidence="14">
    <location>
        <begin position="60"/>
        <end position="84"/>
    </location>
</feature>
<organism evidence="16 17">
    <name type="scientific">Lasiodiplodia hormozganensis</name>
    <dbReference type="NCBI Taxonomy" id="869390"/>
    <lineage>
        <taxon>Eukaryota</taxon>
        <taxon>Fungi</taxon>
        <taxon>Dikarya</taxon>
        <taxon>Ascomycota</taxon>
        <taxon>Pezizomycotina</taxon>
        <taxon>Dothideomycetes</taxon>
        <taxon>Dothideomycetes incertae sedis</taxon>
        <taxon>Botryosphaeriales</taxon>
        <taxon>Botryosphaeriaceae</taxon>
        <taxon>Lasiodiplodia</taxon>
    </lineage>
</organism>
<dbReference type="Pfam" id="PF05241">
    <property type="entry name" value="EBP"/>
    <property type="match status" value="1"/>
</dbReference>
<keyword evidence="10" id="KW-1207">Sterol metabolism</keyword>
<reference evidence="16" key="1">
    <citation type="submission" date="2023-06" db="EMBL/GenBank/DDBJ databases">
        <title>Multi-omics analyses reveal the molecular pathogenesis toolkit of Lasiodiplodia hormozganensis, a cross-kingdom pathogen.</title>
        <authorList>
            <person name="Felix C."/>
            <person name="Meneses R."/>
            <person name="Goncalves M.F.M."/>
            <person name="Tilleman L."/>
            <person name="Duarte A.S."/>
            <person name="Jorrin-Novo J.V."/>
            <person name="Van De Peer Y."/>
            <person name="Deforce D."/>
            <person name="Van Nieuwerburgh F."/>
            <person name="Esteves A.C."/>
            <person name="Alves A."/>
        </authorList>
    </citation>
    <scope>NUCLEOTIDE SEQUENCE</scope>
    <source>
        <strain evidence="16">CBS 339.90</strain>
    </source>
</reference>
<accession>A0AA39WG95</accession>
<feature type="domain" description="EXPERA" evidence="15">
    <location>
        <begin position="4"/>
        <end position="150"/>
    </location>
</feature>
<keyword evidence="8" id="KW-0443">Lipid metabolism</keyword>
<dbReference type="GO" id="GO:0005783">
    <property type="term" value="C:endoplasmic reticulum"/>
    <property type="evidence" value="ECO:0007669"/>
    <property type="project" value="TreeGrafter"/>
</dbReference>
<dbReference type="GO" id="GO:0000247">
    <property type="term" value="F:C-8 sterol isomerase activity"/>
    <property type="evidence" value="ECO:0007669"/>
    <property type="project" value="TreeGrafter"/>
</dbReference>
<dbReference type="EMBL" id="JAUJDW010000199">
    <property type="protein sequence ID" value="KAK0614834.1"/>
    <property type="molecule type" value="Genomic_DNA"/>
</dbReference>
<keyword evidence="5" id="KW-0752">Steroid biosynthesis</keyword>
<comment type="caution">
    <text evidence="16">The sequence shown here is derived from an EMBL/GenBank/DDBJ whole genome shotgun (WGS) entry which is preliminary data.</text>
</comment>
<evidence type="ECO:0000256" key="6">
    <source>
        <dbReference type="ARBA" id="ARBA00022989"/>
    </source>
</evidence>
<dbReference type="GO" id="GO:0016126">
    <property type="term" value="P:sterol biosynthetic process"/>
    <property type="evidence" value="ECO:0007669"/>
    <property type="project" value="UniProtKB-KW"/>
</dbReference>
<feature type="transmembrane region" description="Helical" evidence="14">
    <location>
        <begin position="129"/>
        <end position="151"/>
    </location>
</feature>
<evidence type="ECO:0000256" key="13">
    <source>
        <dbReference type="PROSITE-ProRule" id="PRU01087"/>
    </source>
</evidence>
<protein>
    <submittedName>
        <fullName evidence="16">3-beta-hydroxysteroid-Delta(8)</fullName>
    </submittedName>
</protein>
<evidence type="ECO:0000256" key="4">
    <source>
        <dbReference type="ARBA" id="ARBA00022692"/>
    </source>
</evidence>
<comment type="subcellular location">
    <subcellularLocation>
        <location evidence="1">Membrane</location>
        <topology evidence="1">Multi-pass membrane protein</topology>
    </subcellularLocation>
</comment>
<dbReference type="AlphaFoldDB" id="A0AA39WG95"/>
<keyword evidence="7" id="KW-0756">Sterol biosynthesis</keyword>
<dbReference type="GO" id="GO:0004769">
    <property type="term" value="F:steroid Delta-isomerase activity"/>
    <property type="evidence" value="ECO:0007669"/>
    <property type="project" value="TreeGrafter"/>
</dbReference>
<dbReference type="Proteomes" id="UP001175001">
    <property type="component" value="Unassembled WGS sequence"/>
</dbReference>
<evidence type="ECO:0000256" key="7">
    <source>
        <dbReference type="ARBA" id="ARBA00023011"/>
    </source>
</evidence>
<dbReference type="InterPro" id="IPR007905">
    <property type="entry name" value="EBP"/>
</dbReference>
<evidence type="ECO:0000259" key="15">
    <source>
        <dbReference type="PROSITE" id="PS51751"/>
    </source>
</evidence>
<evidence type="ECO:0000256" key="1">
    <source>
        <dbReference type="ARBA" id="ARBA00004141"/>
    </source>
</evidence>
<evidence type="ECO:0000256" key="3">
    <source>
        <dbReference type="ARBA" id="ARBA00022516"/>
    </source>
</evidence>
<dbReference type="InterPro" id="IPR033118">
    <property type="entry name" value="EXPERA"/>
</dbReference>
<keyword evidence="12" id="KW-0413">Isomerase</keyword>
<name>A0AA39WG95_9PEZI</name>
<keyword evidence="4 13" id="KW-0812">Transmembrane</keyword>
<dbReference type="PANTHER" id="PTHR14207:SF0">
    <property type="entry name" value="3-BETA-HYDROXYSTEROID-DELTA(8),DELTA(7)-ISOMERASE"/>
    <property type="match status" value="1"/>
</dbReference>
<evidence type="ECO:0000256" key="12">
    <source>
        <dbReference type="ARBA" id="ARBA00023235"/>
    </source>
</evidence>
<evidence type="ECO:0000256" key="11">
    <source>
        <dbReference type="ARBA" id="ARBA00023221"/>
    </source>
</evidence>
<evidence type="ECO:0000256" key="5">
    <source>
        <dbReference type="ARBA" id="ARBA00022955"/>
    </source>
</evidence>
<keyword evidence="11" id="KW-0753">Steroid metabolism</keyword>
<evidence type="ECO:0000256" key="10">
    <source>
        <dbReference type="ARBA" id="ARBA00023166"/>
    </source>
</evidence>
<evidence type="ECO:0000313" key="17">
    <source>
        <dbReference type="Proteomes" id="UP001175001"/>
    </source>
</evidence>
<evidence type="ECO:0000256" key="9">
    <source>
        <dbReference type="ARBA" id="ARBA00023136"/>
    </source>
</evidence>
<dbReference type="GO" id="GO:0016020">
    <property type="term" value="C:membrane"/>
    <property type="evidence" value="ECO:0007669"/>
    <property type="project" value="UniProtKB-SubCell"/>
</dbReference>
<keyword evidence="9 13" id="KW-0472">Membrane</keyword>
<evidence type="ECO:0000256" key="2">
    <source>
        <dbReference type="ARBA" id="ARBA00008337"/>
    </source>
</evidence>
<comment type="similarity">
    <text evidence="2">Belongs to the EBP family.</text>
</comment>
<keyword evidence="6 13" id="KW-1133">Transmembrane helix</keyword>
<evidence type="ECO:0000256" key="8">
    <source>
        <dbReference type="ARBA" id="ARBA00023098"/>
    </source>
</evidence>